<dbReference type="EMBL" id="CABITT030000006">
    <property type="protein sequence ID" value="VVB08850.1"/>
    <property type="molecule type" value="Genomic_DNA"/>
</dbReference>
<organism evidence="1 2">
    <name type="scientific">Arabis nemorensis</name>
    <dbReference type="NCBI Taxonomy" id="586526"/>
    <lineage>
        <taxon>Eukaryota</taxon>
        <taxon>Viridiplantae</taxon>
        <taxon>Streptophyta</taxon>
        <taxon>Embryophyta</taxon>
        <taxon>Tracheophyta</taxon>
        <taxon>Spermatophyta</taxon>
        <taxon>Magnoliopsida</taxon>
        <taxon>eudicotyledons</taxon>
        <taxon>Gunneridae</taxon>
        <taxon>Pentapetalae</taxon>
        <taxon>rosids</taxon>
        <taxon>malvids</taxon>
        <taxon>Brassicales</taxon>
        <taxon>Brassicaceae</taxon>
        <taxon>Arabideae</taxon>
        <taxon>Arabis</taxon>
    </lineage>
</organism>
<gene>
    <name evidence="1" type="ORF">ANE_LOCUS19294</name>
</gene>
<name>A0A565C5F3_9BRAS</name>
<evidence type="ECO:0000313" key="1">
    <source>
        <dbReference type="EMBL" id="VVB08850.1"/>
    </source>
</evidence>
<dbReference type="Proteomes" id="UP000489600">
    <property type="component" value="Unassembled WGS sequence"/>
</dbReference>
<keyword evidence="2" id="KW-1185">Reference proteome</keyword>
<dbReference type="AlphaFoldDB" id="A0A565C5F3"/>
<sequence length="65" mass="7337">MKDNLRRSSWKSPNQMVKKVSSCCVALAEVQEVVSEDGRCQPSAFGGQLKSSCLKYQFAYRVEFT</sequence>
<reference evidence="1" key="1">
    <citation type="submission" date="2019-07" db="EMBL/GenBank/DDBJ databases">
        <authorList>
            <person name="Dittberner H."/>
        </authorList>
    </citation>
    <scope>NUCLEOTIDE SEQUENCE [LARGE SCALE GENOMIC DNA]</scope>
</reference>
<evidence type="ECO:0000313" key="2">
    <source>
        <dbReference type="Proteomes" id="UP000489600"/>
    </source>
</evidence>
<proteinExistence type="predicted"/>
<accession>A0A565C5F3</accession>
<comment type="caution">
    <text evidence="1">The sequence shown here is derived from an EMBL/GenBank/DDBJ whole genome shotgun (WGS) entry which is preliminary data.</text>
</comment>
<protein>
    <submittedName>
        <fullName evidence="1">Uncharacterized protein</fullName>
    </submittedName>
</protein>